<organism evidence="1 2">
    <name type="scientific">Agrocybe chaxingu</name>
    <dbReference type="NCBI Taxonomy" id="84603"/>
    <lineage>
        <taxon>Eukaryota</taxon>
        <taxon>Fungi</taxon>
        <taxon>Dikarya</taxon>
        <taxon>Basidiomycota</taxon>
        <taxon>Agaricomycotina</taxon>
        <taxon>Agaricomycetes</taxon>
        <taxon>Agaricomycetidae</taxon>
        <taxon>Agaricales</taxon>
        <taxon>Agaricineae</taxon>
        <taxon>Strophariaceae</taxon>
        <taxon>Agrocybe</taxon>
    </lineage>
</organism>
<dbReference type="AlphaFoldDB" id="A0A9W8K4P9"/>
<reference evidence="1" key="1">
    <citation type="submission" date="2022-07" db="EMBL/GenBank/DDBJ databases">
        <title>Genome Sequence of Agrocybe chaxingu.</title>
        <authorList>
            <person name="Buettner E."/>
        </authorList>
    </citation>
    <scope>NUCLEOTIDE SEQUENCE</scope>
    <source>
        <strain evidence="1">MP-N11</strain>
    </source>
</reference>
<evidence type="ECO:0000313" key="2">
    <source>
        <dbReference type="Proteomes" id="UP001148786"/>
    </source>
</evidence>
<keyword evidence="2" id="KW-1185">Reference proteome</keyword>
<evidence type="ECO:0000313" key="1">
    <source>
        <dbReference type="EMBL" id="KAJ3513214.1"/>
    </source>
</evidence>
<dbReference type="Proteomes" id="UP001148786">
    <property type="component" value="Unassembled WGS sequence"/>
</dbReference>
<accession>A0A9W8K4P9</accession>
<dbReference type="OrthoDB" id="2887417at2759"/>
<name>A0A9W8K4P9_9AGAR</name>
<comment type="caution">
    <text evidence="1">The sequence shown here is derived from an EMBL/GenBank/DDBJ whole genome shotgun (WGS) entry which is preliminary data.</text>
</comment>
<sequence>MIPQEILDAIIDELGHDLDNGDSHRALLACSLVNRAINHRCRKYLFSTIAAPTEPPANVHRPRVLLLVEILVRNPRLTDYVRHLDILQRVTRKAVQEDFTQHFPTVVNILLREGCRLETLRILHVHSSSSPISAMYSNMILTVQHAIFDILRGSTIGTIKLSNLTSVPPSILFQSPHLKHLELNEIIFLPLSEPDGPPGPETVLKLETLIVHRFLSNFSSLFTATMQGGLKYLDCRIAGLSDAKGFEDILAHSRSSIEELRFSTASTAISLSRCFSSALNLDHYPSLRKLSIDLALIDHPRHTAREDSLLLIRPSKPALLQSLAISVEPLISPNQDIERLKGWGELDDFLSDRNLPWLREVTVSLALLVQSHLDLTDEEIKHSRNRAEDGLQILLPRSSTRDGFKVTKVVQIKRSQY</sequence>
<gene>
    <name evidence="1" type="ORF">NLJ89_g3071</name>
</gene>
<proteinExistence type="predicted"/>
<protein>
    <submittedName>
        <fullName evidence="1">Uncharacterized protein</fullName>
    </submittedName>
</protein>
<dbReference type="EMBL" id="JANKHO010000211">
    <property type="protein sequence ID" value="KAJ3513214.1"/>
    <property type="molecule type" value="Genomic_DNA"/>
</dbReference>